<dbReference type="InterPro" id="IPR036388">
    <property type="entry name" value="WH-like_DNA-bd_sf"/>
</dbReference>
<gene>
    <name evidence="5" type="ORF">GOQ30_02235</name>
</gene>
<dbReference type="PANTHER" id="PTHR33204">
    <property type="entry name" value="TRANSCRIPTIONAL REGULATOR, MARR FAMILY"/>
    <property type="match status" value="1"/>
</dbReference>
<keyword evidence="6" id="KW-1185">Reference proteome</keyword>
<evidence type="ECO:0000256" key="1">
    <source>
        <dbReference type="ARBA" id="ARBA00023015"/>
    </source>
</evidence>
<dbReference type="InterPro" id="IPR036390">
    <property type="entry name" value="WH_DNA-bd_sf"/>
</dbReference>
<dbReference type="GO" id="GO:0003677">
    <property type="term" value="F:DNA binding"/>
    <property type="evidence" value="ECO:0007669"/>
    <property type="project" value="UniProtKB-KW"/>
</dbReference>
<dbReference type="Pfam" id="PF01638">
    <property type="entry name" value="HxlR"/>
    <property type="match status" value="1"/>
</dbReference>
<evidence type="ECO:0000256" key="3">
    <source>
        <dbReference type="ARBA" id="ARBA00023163"/>
    </source>
</evidence>
<dbReference type="PROSITE" id="PS51118">
    <property type="entry name" value="HTH_HXLR"/>
    <property type="match status" value="1"/>
</dbReference>
<feature type="domain" description="HTH hxlR-type" evidence="4">
    <location>
        <begin position="14"/>
        <end position="117"/>
    </location>
</feature>
<sequence length="121" mass="13853">MKETIEKATTNGTCLLKIKAVHDVIYIIGGKWKISIITSLCYGNKRYSDLLNEVEGISGKMLSRELKELEMNKLIERKVLDTKPIGVEYSLTEIGLSLKKVTETIADWGIEYRTMRRLDEE</sequence>
<dbReference type="AlphaFoldDB" id="A0A6I4IE84"/>
<dbReference type="OrthoDB" id="769662at2"/>
<comment type="caution">
    <text evidence="5">The sequence shown here is derived from an EMBL/GenBank/DDBJ whole genome shotgun (WGS) entry which is preliminary data.</text>
</comment>
<keyword evidence="2" id="KW-0238">DNA-binding</keyword>
<organism evidence="5 6">
    <name type="scientific">Flavobacterium profundi</name>
    <dbReference type="NCBI Taxonomy" id="1774945"/>
    <lineage>
        <taxon>Bacteria</taxon>
        <taxon>Pseudomonadati</taxon>
        <taxon>Bacteroidota</taxon>
        <taxon>Flavobacteriia</taxon>
        <taxon>Flavobacteriales</taxon>
        <taxon>Flavobacteriaceae</taxon>
        <taxon>Flavobacterium</taxon>
    </lineage>
</organism>
<name>A0A6I4IE84_9FLAO</name>
<proteinExistence type="predicted"/>
<evidence type="ECO:0000259" key="4">
    <source>
        <dbReference type="PROSITE" id="PS51118"/>
    </source>
</evidence>
<keyword evidence="1" id="KW-0805">Transcription regulation</keyword>
<protein>
    <submittedName>
        <fullName evidence="5">Transcriptional regulator</fullName>
    </submittedName>
</protein>
<dbReference type="RefSeq" id="WP_140996370.1">
    <property type="nucleotide sequence ID" value="NZ_VDCZ01000001.1"/>
</dbReference>
<reference evidence="6" key="1">
    <citation type="submission" date="2019-05" db="EMBL/GenBank/DDBJ databases">
        <title>Flavobacterium profundi sp. nov., isolated from a deep-sea seamount.</title>
        <authorList>
            <person name="Zhang D.-C."/>
        </authorList>
    </citation>
    <scope>NUCLEOTIDE SEQUENCE [LARGE SCALE GENOMIC DNA]</scope>
    <source>
        <strain evidence="6">TP390</strain>
    </source>
</reference>
<dbReference type="Proteomes" id="UP000431264">
    <property type="component" value="Unassembled WGS sequence"/>
</dbReference>
<evidence type="ECO:0000313" key="5">
    <source>
        <dbReference type="EMBL" id="MVO07983.1"/>
    </source>
</evidence>
<dbReference type="SUPFAM" id="SSF46785">
    <property type="entry name" value="Winged helix' DNA-binding domain"/>
    <property type="match status" value="1"/>
</dbReference>
<dbReference type="Gene3D" id="1.10.10.10">
    <property type="entry name" value="Winged helix-like DNA-binding domain superfamily/Winged helix DNA-binding domain"/>
    <property type="match status" value="1"/>
</dbReference>
<evidence type="ECO:0000256" key="2">
    <source>
        <dbReference type="ARBA" id="ARBA00023125"/>
    </source>
</evidence>
<dbReference type="PANTHER" id="PTHR33204:SF18">
    <property type="entry name" value="TRANSCRIPTIONAL REGULATORY PROTEIN"/>
    <property type="match status" value="1"/>
</dbReference>
<dbReference type="EMBL" id="WQLW01000001">
    <property type="protein sequence ID" value="MVO07983.1"/>
    <property type="molecule type" value="Genomic_DNA"/>
</dbReference>
<accession>A0A6I4IE84</accession>
<dbReference type="InterPro" id="IPR002577">
    <property type="entry name" value="HTH_HxlR"/>
</dbReference>
<evidence type="ECO:0000313" key="6">
    <source>
        <dbReference type="Proteomes" id="UP000431264"/>
    </source>
</evidence>
<keyword evidence="3" id="KW-0804">Transcription</keyword>